<dbReference type="SMART" id="SM00448">
    <property type="entry name" value="REC"/>
    <property type="match status" value="1"/>
</dbReference>
<reference evidence="1 2" key="1">
    <citation type="submission" date="2016-05" db="EMBL/GenBank/DDBJ databases">
        <authorList>
            <person name="Lavstsen T."/>
            <person name="Jespersen J.S."/>
        </authorList>
    </citation>
    <scope>NUCLEOTIDE SEQUENCE [LARGE SCALE GENOMIC DNA]</scope>
    <source>
        <strain evidence="1 2">YLB-01</strain>
    </source>
</reference>
<name>A0A1B9N9J1_9MICO</name>
<dbReference type="STRING" id="904291.A7J15_09235"/>
<organism evidence="1 2">
    <name type="scientific">Microbacterium sediminis</name>
    <dbReference type="NCBI Taxonomy" id="904291"/>
    <lineage>
        <taxon>Bacteria</taxon>
        <taxon>Bacillati</taxon>
        <taxon>Actinomycetota</taxon>
        <taxon>Actinomycetes</taxon>
        <taxon>Micrococcales</taxon>
        <taxon>Microbacteriaceae</taxon>
        <taxon>Microbacterium</taxon>
    </lineage>
</organism>
<gene>
    <name evidence="1" type="ORF">A7J15_09235</name>
</gene>
<dbReference type="Pfam" id="PF00072">
    <property type="entry name" value="Response_reg"/>
    <property type="match status" value="1"/>
</dbReference>
<dbReference type="Gene3D" id="3.40.50.2300">
    <property type="match status" value="1"/>
</dbReference>
<dbReference type="OrthoDB" id="236568at2"/>
<sequence length="239" mass="26424">MVRVGVVEDDPHSRDLAVAHLARYQEERGTRFDVSVFDDGAGLLAGYRADYDLLLLDIEMERVSGMAAARRVRELDDDVVIVFITNSPRYAVGGYEVQALNYLLKPVAYPAFAQELDRVRAQLARRRRRTVLFQADGAYHRVDVADITYLESAGHRVIVHTLTGTHSVVSSLKAMEAELDGADFRRCNSGYLVNLAHVTGVEQNDCRLRDGTVLPISRPKRRAFLSALAAHIGSVGAAS</sequence>
<dbReference type="PANTHER" id="PTHR37299:SF1">
    <property type="entry name" value="STAGE 0 SPORULATION PROTEIN A HOMOLOG"/>
    <property type="match status" value="1"/>
</dbReference>
<dbReference type="InterPro" id="IPR001789">
    <property type="entry name" value="Sig_transdc_resp-reg_receiver"/>
</dbReference>
<dbReference type="SUPFAM" id="SSF52172">
    <property type="entry name" value="CheY-like"/>
    <property type="match status" value="1"/>
</dbReference>
<dbReference type="Gene3D" id="2.40.50.1020">
    <property type="entry name" value="LytTr DNA-binding domain"/>
    <property type="match status" value="1"/>
</dbReference>
<dbReference type="AlphaFoldDB" id="A0A1B9N9J1"/>
<dbReference type="PROSITE" id="PS50930">
    <property type="entry name" value="HTH_LYTTR"/>
    <property type="match status" value="1"/>
</dbReference>
<dbReference type="SMART" id="SM00850">
    <property type="entry name" value="LytTR"/>
    <property type="match status" value="1"/>
</dbReference>
<dbReference type="InterPro" id="IPR046947">
    <property type="entry name" value="LytR-like"/>
</dbReference>
<dbReference type="GO" id="GO:0000156">
    <property type="term" value="F:phosphorelay response regulator activity"/>
    <property type="evidence" value="ECO:0007669"/>
    <property type="project" value="InterPro"/>
</dbReference>
<evidence type="ECO:0000313" key="1">
    <source>
        <dbReference type="EMBL" id="OCG73214.1"/>
    </source>
</evidence>
<dbReference type="InterPro" id="IPR011006">
    <property type="entry name" value="CheY-like_superfamily"/>
</dbReference>
<protein>
    <submittedName>
        <fullName evidence="1">DNA-binding response regulator</fullName>
    </submittedName>
</protein>
<keyword evidence="2" id="KW-1185">Reference proteome</keyword>
<dbReference type="GO" id="GO:0003677">
    <property type="term" value="F:DNA binding"/>
    <property type="evidence" value="ECO:0007669"/>
    <property type="project" value="UniProtKB-KW"/>
</dbReference>
<dbReference type="CDD" id="cd00156">
    <property type="entry name" value="REC"/>
    <property type="match status" value="1"/>
</dbReference>
<dbReference type="PROSITE" id="PS50110">
    <property type="entry name" value="RESPONSE_REGULATORY"/>
    <property type="match status" value="1"/>
</dbReference>
<dbReference type="Pfam" id="PF04397">
    <property type="entry name" value="LytTR"/>
    <property type="match status" value="1"/>
</dbReference>
<keyword evidence="1" id="KW-0238">DNA-binding</keyword>
<accession>A0A1B9N9J1</accession>
<dbReference type="Proteomes" id="UP000093355">
    <property type="component" value="Unassembled WGS sequence"/>
</dbReference>
<dbReference type="InterPro" id="IPR007492">
    <property type="entry name" value="LytTR_DNA-bd_dom"/>
</dbReference>
<dbReference type="EMBL" id="LXMD01000027">
    <property type="protein sequence ID" value="OCG73214.1"/>
    <property type="molecule type" value="Genomic_DNA"/>
</dbReference>
<proteinExistence type="predicted"/>
<comment type="caution">
    <text evidence="1">The sequence shown here is derived from an EMBL/GenBank/DDBJ whole genome shotgun (WGS) entry which is preliminary data.</text>
</comment>
<dbReference type="PANTHER" id="PTHR37299">
    <property type="entry name" value="TRANSCRIPTIONAL REGULATOR-RELATED"/>
    <property type="match status" value="1"/>
</dbReference>
<evidence type="ECO:0000313" key="2">
    <source>
        <dbReference type="Proteomes" id="UP000093355"/>
    </source>
</evidence>